<dbReference type="GO" id="GO:0008270">
    <property type="term" value="F:zinc ion binding"/>
    <property type="evidence" value="ECO:0007669"/>
    <property type="project" value="UniProtKB-KW"/>
</dbReference>
<evidence type="ECO:0000256" key="3">
    <source>
        <dbReference type="ARBA" id="ARBA00022833"/>
    </source>
</evidence>
<evidence type="ECO:0000256" key="4">
    <source>
        <dbReference type="PROSITE-ProRule" id="PRU00134"/>
    </source>
</evidence>
<dbReference type="OrthoDB" id="2957110at2759"/>
<dbReference type="AlphaFoldDB" id="A0A9P5YGN2"/>
<feature type="domain" description="MYND-type" evidence="5">
    <location>
        <begin position="28"/>
        <end position="70"/>
    </location>
</feature>
<proteinExistence type="predicted"/>
<dbReference type="PROSITE" id="PS50865">
    <property type="entry name" value="ZF_MYND_2"/>
    <property type="match status" value="1"/>
</dbReference>
<evidence type="ECO:0000313" key="7">
    <source>
        <dbReference type="Proteomes" id="UP000807353"/>
    </source>
</evidence>
<name>A0A9P5YGN2_9AGAR</name>
<dbReference type="Gene3D" id="6.10.140.2220">
    <property type="match status" value="1"/>
</dbReference>
<keyword evidence="3" id="KW-0862">Zinc</keyword>
<evidence type="ECO:0000313" key="6">
    <source>
        <dbReference type="EMBL" id="KAF9469562.1"/>
    </source>
</evidence>
<dbReference type="PROSITE" id="PS01360">
    <property type="entry name" value="ZF_MYND_1"/>
    <property type="match status" value="1"/>
</dbReference>
<evidence type="ECO:0000256" key="2">
    <source>
        <dbReference type="ARBA" id="ARBA00022771"/>
    </source>
</evidence>
<gene>
    <name evidence="6" type="ORF">BDZ94DRAFT_1242722</name>
</gene>
<keyword evidence="7" id="KW-1185">Reference proteome</keyword>
<dbReference type="InterPro" id="IPR002893">
    <property type="entry name" value="Znf_MYND"/>
</dbReference>
<keyword evidence="1" id="KW-0479">Metal-binding</keyword>
<dbReference type="EMBL" id="MU150229">
    <property type="protein sequence ID" value="KAF9469562.1"/>
    <property type="molecule type" value="Genomic_DNA"/>
</dbReference>
<organism evidence="6 7">
    <name type="scientific">Collybia nuda</name>
    <dbReference type="NCBI Taxonomy" id="64659"/>
    <lineage>
        <taxon>Eukaryota</taxon>
        <taxon>Fungi</taxon>
        <taxon>Dikarya</taxon>
        <taxon>Basidiomycota</taxon>
        <taxon>Agaricomycotina</taxon>
        <taxon>Agaricomycetes</taxon>
        <taxon>Agaricomycetidae</taxon>
        <taxon>Agaricales</taxon>
        <taxon>Tricholomatineae</taxon>
        <taxon>Clitocybaceae</taxon>
        <taxon>Collybia</taxon>
    </lineage>
</organism>
<keyword evidence="2 4" id="KW-0863">Zinc-finger</keyword>
<accession>A0A9P5YGN2</accession>
<sequence length="292" mass="33904">MSSTGHGRKTIFDVHWRKPYVQETVEGCAFCRIAEGPGERPFPLCSGCRVVRFCTRDHQVKYWPEHKEFCKHQNKINKTRERFQEKEIIEDGLPTLAERKRILEDWIEVHRHGIEEAVASAIYVADPPFDFKKQVARFGLEYHAESGGNPATAYILRSLKLVTEPRSSPLSTFRGWVKYAEDEEKDTPGYAGHLLCDFTYSDEIAPWLTAMPVFKRDLRTLSLAGHMNWLLPLHFATKQGVVYRLIGPNDTDWTPGLIERQDSKHWVWKPKTLEELKEKGIEPMSPETRFEF</sequence>
<protein>
    <recommendedName>
        <fullName evidence="5">MYND-type domain-containing protein</fullName>
    </recommendedName>
</protein>
<dbReference type="Proteomes" id="UP000807353">
    <property type="component" value="Unassembled WGS sequence"/>
</dbReference>
<comment type="caution">
    <text evidence="6">The sequence shown here is derived from an EMBL/GenBank/DDBJ whole genome shotgun (WGS) entry which is preliminary data.</text>
</comment>
<dbReference type="SUPFAM" id="SSF144232">
    <property type="entry name" value="HIT/MYND zinc finger-like"/>
    <property type="match status" value="1"/>
</dbReference>
<evidence type="ECO:0000256" key="1">
    <source>
        <dbReference type="ARBA" id="ARBA00022723"/>
    </source>
</evidence>
<evidence type="ECO:0000259" key="5">
    <source>
        <dbReference type="PROSITE" id="PS50865"/>
    </source>
</evidence>
<dbReference type="Pfam" id="PF01753">
    <property type="entry name" value="zf-MYND"/>
    <property type="match status" value="1"/>
</dbReference>
<reference evidence="6" key="1">
    <citation type="submission" date="2020-11" db="EMBL/GenBank/DDBJ databases">
        <authorList>
            <consortium name="DOE Joint Genome Institute"/>
            <person name="Ahrendt S."/>
            <person name="Riley R."/>
            <person name="Andreopoulos W."/>
            <person name="Labutti K."/>
            <person name="Pangilinan J."/>
            <person name="Ruiz-Duenas F.J."/>
            <person name="Barrasa J.M."/>
            <person name="Sanchez-Garcia M."/>
            <person name="Camarero S."/>
            <person name="Miyauchi S."/>
            <person name="Serrano A."/>
            <person name="Linde D."/>
            <person name="Babiker R."/>
            <person name="Drula E."/>
            <person name="Ayuso-Fernandez I."/>
            <person name="Pacheco R."/>
            <person name="Padilla G."/>
            <person name="Ferreira P."/>
            <person name="Barriuso J."/>
            <person name="Kellner H."/>
            <person name="Castanera R."/>
            <person name="Alfaro M."/>
            <person name="Ramirez L."/>
            <person name="Pisabarro A.G."/>
            <person name="Kuo A."/>
            <person name="Tritt A."/>
            <person name="Lipzen A."/>
            <person name="He G."/>
            <person name="Yan M."/>
            <person name="Ng V."/>
            <person name="Cullen D."/>
            <person name="Martin F."/>
            <person name="Rosso M.-N."/>
            <person name="Henrissat B."/>
            <person name="Hibbett D."/>
            <person name="Martinez A.T."/>
            <person name="Grigoriev I.V."/>
        </authorList>
    </citation>
    <scope>NUCLEOTIDE SEQUENCE</scope>
    <source>
        <strain evidence="6">CBS 247.69</strain>
    </source>
</reference>